<dbReference type="Proteomes" id="UP000235388">
    <property type="component" value="Unassembled WGS sequence"/>
</dbReference>
<comment type="caution">
    <text evidence="1">The sequence shown here is derived from an EMBL/GenBank/DDBJ whole genome shotgun (WGS) entry which is preliminary data.</text>
</comment>
<evidence type="ECO:0000313" key="2">
    <source>
        <dbReference type="Proteomes" id="UP000235388"/>
    </source>
</evidence>
<name>A0A2N5W6U0_9BASI</name>
<dbReference type="AlphaFoldDB" id="A0A2N5W6U0"/>
<proteinExistence type="predicted"/>
<dbReference type="EMBL" id="PGCJ01000006">
    <property type="protein sequence ID" value="PLW57967.1"/>
    <property type="molecule type" value="Genomic_DNA"/>
</dbReference>
<keyword evidence="2" id="KW-1185">Reference proteome</keyword>
<reference evidence="1 2" key="1">
    <citation type="submission" date="2017-11" db="EMBL/GenBank/DDBJ databases">
        <title>De novo assembly and phasing of dikaryotic genomes from two isolates of Puccinia coronata f. sp. avenae, the causal agent of oat crown rust.</title>
        <authorList>
            <person name="Miller M.E."/>
            <person name="Zhang Y."/>
            <person name="Omidvar V."/>
            <person name="Sperschneider J."/>
            <person name="Schwessinger B."/>
            <person name="Raley C."/>
            <person name="Palmer J.M."/>
            <person name="Garnica D."/>
            <person name="Upadhyaya N."/>
            <person name="Rathjen J."/>
            <person name="Taylor J.M."/>
            <person name="Park R.F."/>
            <person name="Dodds P.N."/>
            <person name="Hirsch C.D."/>
            <person name="Kianian S.F."/>
            <person name="Figueroa M."/>
        </authorList>
    </citation>
    <scope>NUCLEOTIDE SEQUENCE [LARGE SCALE GENOMIC DNA]</scope>
    <source>
        <strain evidence="1">12NC29</strain>
    </source>
</reference>
<accession>A0A2N5W6U0</accession>
<organism evidence="1 2">
    <name type="scientific">Puccinia coronata f. sp. avenae</name>
    <dbReference type="NCBI Taxonomy" id="200324"/>
    <lineage>
        <taxon>Eukaryota</taxon>
        <taxon>Fungi</taxon>
        <taxon>Dikarya</taxon>
        <taxon>Basidiomycota</taxon>
        <taxon>Pucciniomycotina</taxon>
        <taxon>Pucciniomycetes</taxon>
        <taxon>Pucciniales</taxon>
        <taxon>Pucciniaceae</taxon>
        <taxon>Puccinia</taxon>
    </lineage>
</organism>
<evidence type="ECO:0000313" key="1">
    <source>
        <dbReference type="EMBL" id="PLW57967.1"/>
    </source>
</evidence>
<sequence>MGRRTGDIDVSLTHYFSRLPSPMGIPTFCHSGVIHMPGGIYGPGHRDTSSIMGTTPTQRHPKKTLYWTFTLRQSSSGKGRKLIWSVLR</sequence>
<protein>
    <submittedName>
        <fullName evidence="1">Uncharacterized protein</fullName>
    </submittedName>
</protein>
<gene>
    <name evidence="1" type="ORF">PCANC_00765</name>
</gene>